<gene>
    <name evidence="2" type="ORF">G3KMM_00359</name>
</gene>
<keyword evidence="1" id="KW-0472">Membrane</keyword>
<keyword evidence="3" id="KW-1185">Reference proteome</keyword>
<dbReference type="Gene3D" id="2.60.40.10">
    <property type="entry name" value="Immunoglobulins"/>
    <property type="match status" value="1"/>
</dbReference>
<name>A0ABY0FM16_9BACT</name>
<dbReference type="EMBL" id="PRLL01000010">
    <property type="protein sequence ID" value="RYC73512.1"/>
    <property type="molecule type" value="Genomic_DNA"/>
</dbReference>
<dbReference type="Proteomes" id="UP001191004">
    <property type="component" value="Unassembled WGS sequence"/>
</dbReference>
<keyword evidence="1" id="KW-1133">Transmembrane helix</keyword>
<dbReference type="RefSeq" id="WP_129604770.1">
    <property type="nucleotide sequence ID" value="NZ_PRLL01000010.1"/>
</dbReference>
<reference evidence="2 3" key="2">
    <citation type="journal article" date="2020" name="Cell Rep.">
        <title>Acquisition and Adaptation of Ultra-small Parasitic Reduced Genome Bacteria to Mammalian Hosts.</title>
        <authorList>
            <person name="McLean J.S."/>
            <person name="Bor B."/>
            <person name="Kerns K.A."/>
            <person name="Liu Q."/>
            <person name="To T.T."/>
            <person name="Solden L."/>
            <person name="Hendrickson E.L."/>
            <person name="Wrighton K."/>
            <person name="Shi W."/>
            <person name="He X."/>
        </authorList>
    </citation>
    <scope>NUCLEOTIDE SEQUENCE [LARGE SCALE GENOMIC DNA]</scope>
    <source>
        <strain evidence="2 3">TM7_KMM_G3_1_HOT_351</strain>
    </source>
</reference>
<feature type="transmembrane region" description="Helical" evidence="1">
    <location>
        <begin position="280"/>
        <end position="299"/>
    </location>
</feature>
<evidence type="ECO:0000313" key="3">
    <source>
        <dbReference type="Proteomes" id="UP001191004"/>
    </source>
</evidence>
<dbReference type="InterPro" id="IPR013783">
    <property type="entry name" value="Ig-like_fold"/>
</dbReference>
<organism evidence="2 3">
    <name type="scientific">Candidatus Nanosyncoccus nanoralicus</name>
    <dbReference type="NCBI Taxonomy" id="2171996"/>
    <lineage>
        <taxon>Bacteria</taxon>
        <taxon>Candidatus Saccharimonadota</taxon>
        <taxon>Candidatus Nanosyncoccalia</taxon>
        <taxon>Candidatus Nanosyncoccales</taxon>
        <taxon>Candidatus Nanosyncoccaceae</taxon>
        <taxon>Candidatus Nanosyncoccus</taxon>
    </lineage>
</organism>
<proteinExistence type="predicted"/>
<accession>A0ABY0FM16</accession>
<protein>
    <recommendedName>
        <fullName evidence="4">DUF916 domain-containing protein</fullName>
    </recommendedName>
</protein>
<evidence type="ECO:0000313" key="2">
    <source>
        <dbReference type="EMBL" id="RYC73512.1"/>
    </source>
</evidence>
<comment type="caution">
    <text evidence="2">The sequence shown here is derived from an EMBL/GenBank/DDBJ whole genome shotgun (WGS) entry which is preliminary data.</text>
</comment>
<evidence type="ECO:0008006" key="4">
    <source>
        <dbReference type="Google" id="ProtNLM"/>
    </source>
</evidence>
<keyword evidence="1" id="KW-0812">Transmembrane</keyword>
<reference evidence="2 3" key="1">
    <citation type="journal article" date="2018" name="bioRxiv">
        <title>Evidence of independent acquisition and adaption of ultra-small bacteria to human hosts across the highly diverse yet reduced genomes of the phylum Saccharibacteria.</title>
        <authorList>
            <person name="McLean J.S."/>
            <person name="Bor B."/>
            <person name="To T.T."/>
            <person name="Liu Q."/>
            <person name="Kearns K.A."/>
            <person name="Solden L.M."/>
            <person name="Wrighton K.C."/>
            <person name="He X."/>
            <person name="Shi W."/>
        </authorList>
    </citation>
    <scope>NUCLEOTIDE SEQUENCE [LARGE SCALE GENOMIC DNA]</scope>
    <source>
        <strain evidence="2 3">TM7_KMM_G3_1_HOT_351</strain>
    </source>
</reference>
<evidence type="ECO:0000256" key="1">
    <source>
        <dbReference type="SAM" id="Phobius"/>
    </source>
</evidence>
<sequence length="311" mass="35123">MTKRQNIFMEIFSILFFSISLLLISSNQTFAAERQKIFLQVSPSTQQLGGLQPGETREGSFKVQNVGSGAFDFKVYASAYEVKSENYDPVFDGEKDATKIASWFTFSQTTGHLESDTEVTINYTIKVPANAPGGGQYGAIMVETEKDKSDKGNIQAISRVGMIIYSHVNGEINHCTKILENKLPTFLFNPPIFGETRVENCGNVDAELKVHLKVFPFFSKEEVYSNEEKPTSMNTLPGTKRYHKELWANSPAIGIFNVEQIIQYGSETKTEHKLVIVCPIWLIVLIILFIISVIFWLVARNRENKTKSHRM</sequence>